<dbReference type="InterPro" id="IPR050595">
    <property type="entry name" value="Bact_response_regulator"/>
</dbReference>
<reference evidence="3" key="1">
    <citation type="submission" date="2021-03" db="EMBL/GenBank/DDBJ databases">
        <authorList>
            <person name="Jaffe A."/>
        </authorList>
    </citation>
    <scope>NUCLEOTIDE SEQUENCE</scope>
    <source>
        <strain evidence="3">RIFCSPLOWO2_01_FULL_58_19</strain>
    </source>
</reference>
<dbReference type="SUPFAM" id="SSF52172">
    <property type="entry name" value="CheY-like"/>
    <property type="match status" value="1"/>
</dbReference>
<organism evidence="3 4">
    <name type="scientific">Candidatus Iainarchaeum sp</name>
    <dbReference type="NCBI Taxonomy" id="3101447"/>
    <lineage>
        <taxon>Archaea</taxon>
        <taxon>Candidatus Iainarchaeota</taxon>
        <taxon>Candidatus Iainarchaeia</taxon>
        <taxon>Candidatus Iainarchaeales</taxon>
        <taxon>Candidatus Iainarchaeaceae</taxon>
        <taxon>Candidatus Iainarchaeum</taxon>
    </lineage>
</organism>
<protein>
    <submittedName>
        <fullName evidence="3">Response regulator</fullName>
    </submittedName>
</protein>
<dbReference type="Gene3D" id="3.40.50.2300">
    <property type="match status" value="1"/>
</dbReference>
<dbReference type="SMART" id="SM00448">
    <property type="entry name" value="REC"/>
    <property type="match status" value="1"/>
</dbReference>
<accession>A0A8T4LEN1</accession>
<dbReference type="PROSITE" id="PS50110">
    <property type="entry name" value="RESPONSE_REGULATORY"/>
    <property type="match status" value="1"/>
</dbReference>
<comment type="caution">
    <text evidence="3">The sequence shown here is derived from an EMBL/GenBank/DDBJ whole genome shotgun (WGS) entry which is preliminary data.</text>
</comment>
<keyword evidence="1" id="KW-0597">Phosphoprotein</keyword>
<dbReference type="InterPro" id="IPR011006">
    <property type="entry name" value="CheY-like_superfamily"/>
</dbReference>
<evidence type="ECO:0000259" key="2">
    <source>
        <dbReference type="PROSITE" id="PS50110"/>
    </source>
</evidence>
<sequence>MTKTILHVDDEPDVLALVKVVMEREGYKVESVESGVDCLAFLKKQKADLILLDIMMPKMSGWEVLKKVKKEQPKMLVVFLTVVKINDKMLADLIKDGLTDYIQKPCSNTEMVARVKKALGDA</sequence>
<dbReference type="EMBL" id="JAGVWE010000004">
    <property type="protein sequence ID" value="MBS3063090.1"/>
    <property type="molecule type" value="Genomic_DNA"/>
</dbReference>
<dbReference type="PANTHER" id="PTHR44591:SF3">
    <property type="entry name" value="RESPONSE REGULATORY DOMAIN-CONTAINING PROTEIN"/>
    <property type="match status" value="1"/>
</dbReference>
<proteinExistence type="predicted"/>
<dbReference type="Proteomes" id="UP000678237">
    <property type="component" value="Unassembled WGS sequence"/>
</dbReference>
<reference evidence="3" key="2">
    <citation type="submission" date="2021-05" db="EMBL/GenBank/DDBJ databases">
        <title>Protein family content uncovers lineage relationships and bacterial pathway maintenance mechanisms in DPANN archaea.</title>
        <authorList>
            <person name="Castelle C.J."/>
            <person name="Meheust R."/>
            <person name="Jaffe A.L."/>
            <person name="Seitz K."/>
            <person name="Gong X."/>
            <person name="Baker B.J."/>
            <person name="Banfield J.F."/>
        </authorList>
    </citation>
    <scope>NUCLEOTIDE SEQUENCE</scope>
    <source>
        <strain evidence="3">RIFCSPLOWO2_01_FULL_58_19</strain>
    </source>
</reference>
<dbReference type="InterPro" id="IPR001789">
    <property type="entry name" value="Sig_transdc_resp-reg_receiver"/>
</dbReference>
<dbReference type="CDD" id="cd00156">
    <property type="entry name" value="REC"/>
    <property type="match status" value="1"/>
</dbReference>
<dbReference type="GO" id="GO:0000160">
    <property type="term" value="P:phosphorelay signal transduction system"/>
    <property type="evidence" value="ECO:0007669"/>
    <property type="project" value="InterPro"/>
</dbReference>
<dbReference type="Pfam" id="PF00072">
    <property type="entry name" value="Response_reg"/>
    <property type="match status" value="1"/>
</dbReference>
<evidence type="ECO:0000313" key="3">
    <source>
        <dbReference type="EMBL" id="MBS3063090.1"/>
    </source>
</evidence>
<dbReference type="PANTHER" id="PTHR44591">
    <property type="entry name" value="STRESS RESPONSE REGULATOR PROTEIN 1"/>
    <property type="match status" value="1"/>
</dbReference>
<dbReference type="AlphaFoldDB" id="A0A8T4LEN1"/>
<gene>
    <name evidence="3" type="ORF">J4203_04405</name>
</gene>
<evidence type="ECO:0000256" key="1">
    <source>
        <dbReference type="ARBA" id="ARBA00022553"/>
    </source>
</evidence>
<evidence type="ECO:0000313" key="4">
    <source>
        <dbReference type="Proteomes" id="UP000678237"/>
    </source>
</evidence>
<feature type="domain" description="Response regulatory" evidence="2">
    <location>
        <begin position="4"/>
        <end position="119"/>
    </location>
</feature>
<name>A0A8T4LEN1_9ARCH</name>